<name>A0ABU2T012_9ACTN</name>
<dbReference type="Proteomes" id="UP001180551">
    <property type="component" value="Unassembled WGS sequence"/>
</dbReference>
<protein>
    <submittedName>
        <fullName evidence="2">Uncharacterized protein</fullName>
    </submittedName>
</protein>
<accession>A0ABU2T012</accession>
<keyword evidence="3" id="KW-1185">Reference proteome</keyword>
<reference evidence="2" key="1">
    <citation type="submission" date="2024-05" db="EMBL/GenBank/DDBJ databases">
        <title>30 novel species of actinomycetes from the DSMZ collection.</title>
        <authorList>
            <person name="Nouioui I."/>
        </authorList>
    </citation>
    <scope>NUCLEOTIDE SEQUENCE</scope>
    <source>
        <strain evidence="2">DSM 41527</strain>
    </source>
</reference>
<evidence type="ECO:0000313" key="2">
    <source>
        <dbReference type="EMBL" id="MDT0454323.1"/>
    </source>
</evidence>
<gene>
    <name evidence="2" type="ORF">RM550_01040</name>
</gene>
<organism evidence="2 3">
    <name type="scientific">Streptomyces mooreae</name>
    <dbReference type="NCBI Taxonomy" id="3075523"/>
    <lineage>
        <taxon>Bacteria</taxon>
        <taxon>Bacillati</taxon>
        <taxon>Actinomycetota</taxon>
        <taxon>Actinomycetes</taxon>
        <taxon>Kitasatosporales</taxon>
        <taxon>Streptomycetaceae</taxon>
        <taxon>Streptomyces</taxon>
    </lineage>
</organism>
<sequence>MTEPKRTMSPPVHLTDPYNLDAEPVPGCDVCTALDKQRMEAREQGRAAAAATAGIEIANHLHKKRGVKR</sequence>
<dbReference type="RefSeq" id="WP_311621758.1">
    <property type="nucleotide sequence ID" value="NZ_JAVRFE010000001.1"/>
</dbReference>
<dbReference type="EMBL" id="JAVRFE010000001">
    <property type="protein sequence ID" value="MDT0454323.1"/>
    <property type="molecule type" value="Genomic_DNA"/>
</dbReference>
<evidence type="ECO:0000256" key="1">
    <source>
        <dbReference type="SAM" id="MobiDB-lite"/>
    </source>
</evidence>
<evidence type="ECO:0000313" key="3">
    <source>
        <dbReference type="Proteomes" id="UP001180551"/>
    </source>
</evidence>
<proteinExistence type="predicted"/>
<feature type="region of interest" description="Disordered" evidence="1">
    <location>
        <begin position="1"/>
        <end position="20"/>
    </location>
</feature>
<comment type="caution">
    <text evidence="2">The sequence shown here is derived from an EMBL/GenBank/DDBJ whole genome shotgun (WGS) entry which is preliminary data.</text>
</comment>